<feature type="non-terminal residue" evidence="5">
    <location>
        <position position="157"/>
    </location>
</feature>
<dbReference type="Proteomes" id="UP000677228">
    <property type="component" value="Unassembled WGS sequence"/>
</dbReference>
<comment type="caution">
    <text evidence="5">The sequence shown here is derived from an EMBL/GenBank/DDBJ whole genome shotgun (WGS) entry which is preliminary data.</text>
</comment>
<organism evidence="5 6">
    <name type="scientific">Didymodactylos carnosus</name>
    <dbReference type="NCBI Taxonomy" id="1234261"/>
    <lineage>
        <taxon>Eukaryota</taxon>
        <taxon>Metazoa</taxon>
        <taxon>Spiralia</taxon>
        <taxon>Gnathifera</taxon>
        <taxon>Rotifera</taxon>
        <taxon>Eurotatoria</taxon>
        <taxon>Bdelloidea</taxon>
        <taxon>Philodinida</taxon>
        <taxon>Philodinidae</taxon>
        <taxon>Didymodactylos</taxon>
    </lineage>
</organism>
<evidence type="ECO:0000256" key="2">
    <source>
        <dbReference type="ARBA" id="ARBA00022801"/>
    </source>
</evidence>
<evidence type="ECO:0000313" key="6">
    <source>
        <dbReference type="Proteomes" id="UP000682733"/>
    </source>
</evidence>
<evidence type="ECO:0000313" key="4">
    <source>
        <dbReference type="EMBL" id="CAF1094525.1"/>
    </source>
</evidence>
<feature type="transmembrane region" description="Helical" evidence="3">
    <location>
        <begin position="97"/>
        <end position="120"/>
    </location>
</feature>
<dbReference type="AlphaFoldDB" id="A0A8S2KRA2"/>
<evidence type="ECO:0000256" key="1">
    <source>
        <dbReference type="ARBA" id="ARBA00009283"/>
    </source>
</evidence>
<dbReference type="EMBL" id="CAJOBA010009643">
    <property type="protein sequence ID" value="CAF3856020.1"/>
    <property type="molecule type" value="Genomic_DNA"/>
</dbReference>
<keyword evidence="3" id="KW-1133">Transmembrane helix</keyword>
<gene>
    <name evidence="4" type="ORF">OVA965_LOCUS18982</name>
    <name evidence="5" type="ORF">TMI583_LOCUS18995</name>
</gene>
<keyword evidence="3" id="KW-0812">Transmembrane</keyword>
<keyword evidence="3" id="KW-0472">Membrane</keyword>
<proteinExistence type="inferred from homology"/>
<name>A0A8S2KRA2_9BILA</name>
<accession>A0A8S2KRA2</accession>
<dbReference type="Pfam" id="PF01150">
    <property type="entry name" value="GDA1_CD39"/>
    <property type="match status" value="1"/>
</dbReference>
<reference evidence="5" key="1">
    <citation type="submission" date="2021-02" db="EMBL/GenBank/DDBJ databases">
        <authorList>
            <person name="Nowell W R."/>
        </authorList>
    </citation>
    <scope>NUCLEOTIDE SEQUENCE</scope>
</reference>
<protein>
    <submittedName>
        <fullName evidence="5">Uncharacterized protein</fullName>
    </submittedName>
</protein>
<dbReference type="InterPro" id="IPR000407">
    <property type="entry name" value="GDA1_CD39_NTPase"/>
</dbReference>
<comment type="similarity">
    <text evidence="1">Belongs to the GDA1/CD39 NTPase family.</text>
</comment>
<keyword evidence="2" id="KW-0378">Hydrolase</keyword>
<evidence type="ECO:0000256" key="3">
    <source>
        <dbReference type="SAM" id="Phobius"/>
    </source>
</evidence>
<evidence type="ECO:0000313" key="5">
    <source>
        <dbReference type="EMBL" id="CAF3856020.1"/>
    </source>
</evidence>
<sequence length="157" mass="18159">MPSCCTAPIKTTTMDHPVTDNKIVRHRQANTCLRNEDTATHQSTESSLLPLLIIPPYFRYLKGAYLSTYKQYIYSFLHLPNGDSKYRYSTRFIMKQFFLQASLQTLFCLLLCCIASYVLYSSIILHIFDPYSYVIVLDAGSTGTRVHVYKFLSHYDN</sequence>
<dbReference type="Proteomes" id="UP000682733">
    <property type="component" value="Unassembled WGS sequence"/>
</dbReference>
<dbReference type="Gene3D" id="3.30.420.40">
    <property type="match status" value="1"/>
</dbReference>
<dbReference type="GO" id="GO:0016787">
    <property type="term" value="F:hydrolase activity"/>
    <property type="evidence" value="ECO:0007669"/>
    <property type="project" value="UniProtKB-KW"/>
</dbReference>
<dbReference type="EMBL" id="CAJNOK010009625">
    <property type="protein sequence ID" value="CAF1094525.1"/>
    <property type="molecule type" value="Genomic_DNA"/>
</dbReference>